<comment type="similarity">
    <text evidence="6">Belongs to the methyltransferase superfamily. RsmI family.</text>
</comment>
<dbReference type="InterPro" id="IPR000878">
    <property type="entry name" value="4pyrrol_Mease"/>
</dbReference>
<dbReference type="FunFam" id="3.40.1010.10:FF:000007">
    <property type="entry name" value="Ribosomal RNA small subunit methyltransferase I"/>
    <property type="match status" value="1"/>
</dbReference>
<comment type="caution">
    <text evidence="8">The sequence shown here is derived from an EMBL/GenBank/DDBJ whole genome shotgun (WGS) entry which is preliminary data.</text>
</comment>
<keyword evidence="5 6" id="KW-0949">S-adenosyl-L-methionine</keyword>
<dbReference type="PROSITE" id="PS01296">
    <property type="entry name" value="RSMI"/>
    <property type="match status" value="1"/>
</dbReference>
<comment type="subcellular location">
    <subcellularLocation>
        <location evidence="6">Cytoplasm</location>
    </subcellularLocation>
</comment>
<dbReference type="NCBIfam" id="TIGR00096">
    <property type="entry name" value="16S rRNA (cytidine(1402)-2'-O)-methyltransferase"/>
    <property type="match status" value="1"/>
</dbReference>
<evidence type="ECO:0000256" key="2">
    <source>
        <dbReference type="ARBA" id="ARBA00022552"/>
    </source>
</evidence>
<dbReference type="Gene3D" id="3.30.950.10">
    <property type="entry name" value="Methyltransferase, Cobalt-precorrin-4 Transmethylase, Domain 2"/>
    <property type="match status" value="1"/>
</dbReference>
<evidence type="ECO:0000256" key="6">
    <source>
        <dbReference type="HAMAP-Rule" id="MF_01877"/>
    </source>
</evidence>
<dbReference type="PANTHER" id="PTHR46111:SF1">
    <property type="entry name" value="RIBOSOMAL RNA SMALL SUBUNIT METHYLTRANSFERASE I"/>
    <property type="match status" value="1"/>
</dbReference>
<evidence type="ECO:0000256" key="1">
    <source>
        <dbReference type="ARBA" id="ARBA00022490"/>
    </source>
</evidence>
<dbReference type="InterPro" id="IPR018063">
    <property type="entry name" value="SAM_MeTrfase_RsmI_CS"/>
</dbReference>
<reference evidence="8 9" key="1">
    <citation type="journal article" date="2016" name="Nat. Commun.">
        <title>Thousands of microbial genomes shed light on interconnected biogeochemical processes in an aquifer system.</title>
        <authorList>
            <person name="Anantharaman K."/>
            <person name="Brown C.T."/>
            <person name="Hug L.A."/>
            <person name="Sharon I."/>
            <person name="Castelle C.J."/>
            <person name="Probst A.J."/>
            <person name="Thomas B.C."/>
            <person name="Singh A."/>
            <person name="Wilkins M.J."/>
            <person name="Karaoz U."/>
            <person name="Brodie E.L."/>
            <person name="Williams K.H."/>
            <person name="Hubbard S.S."/>
            <person name="Banfield J.F."/>
        </authorList>
    </citation>
    <scope>NUCLEOTIDE SEQUENCE [LARGE SCALE GENOMIC DNA]</scope>
</reference>
<sequence>MIFYVVATPIGNLDDMTYRAIRVLSNVDVILCEDTRTTKNLLNHYKIITRTMSYHANSDDGKENTIIKMIKEGKTLALVSDAGTPCISDPGVRLVKRLYEEFPHISVQAIPGANALISALSISGISVAEFTFLGFVPHKKGRASFFGKVAQSEIPVVFYESPHRIMKMLSSLTNVLEKNTHHSIIVARELTKIYEEVVRGSAIEVLSYFENHPDHVRGEFVVIVSPK</sequence>
<keyword evidence="2 6" id="KW-0698">rRNA processing</keyword>
<dbReference type="STRING" id="1801766.A2997_02020"/>
<evidence type="ECO:0000313" key="8">
    <source>
        <dbReference type="EMBL" id="OGI83719.1"/>
    </source>
</evidence>
<name>A0A1F6WP97_9BACT</name>
<dbReference type="GO" id="GO:0070677">
    <property type="term" value="F:rRNA (cytosine-2'-O-)-methyltransferase activity"/>
    <property type="evidence" value="ECO:0007669"/>
    <property type="project" value="UniProtKB-UniRule"/>
</dbReference>
<dbReference type="PIRSF" id="PIRSF005917">
    <property type="entry name" value="MTase_YraL"/>
    <property type="match status" value="1"/>
</dbReference>
<dbReference type="InterPro" id="IPR008189">
    <property type="entry name" value="rRNA_ssu_MeTfrase_I"/>
</dbReference>
<accession>A0A1F6WP97</accession>
<dbReference type="GO" id="GO:0005737">
    <property type="term" value="C:cytoplasm"/>
    <property type="evidence" value="ECO:0007669"/>
    <property type="project" value="UniProtKB-SubCell"/>
</dbReference>
<evidence type="ECO:0000256" key="5">
    <source>
        <dbReference type="ARBA" id="ARBA00022691"/>
    </source>
</evidence>
<evidence type="ECO:0000313" key="9">
    <source>
        <dbReference type="Proteomes" id="UP000179448"/>
    </source>
</evidence>
<organism evidence="8 9">
    <name type="scientific">Candidatus Nomurabacteria bacterium RIFCSPLOWO2_01_FULL_36_10b</name>
    <dbReference type="NCBI Taxonomy" id="1801766"/>
    <lineage>
        <taxon>Bacteria</taxon>
        <taxon>Candidatus Nomuraibacteriota</taxon>
    </lineage>
</organism>
<keyword evidence="4 6" id="KW-0808">Transferase</keyword>
<feature type="domain" description="Tetrapyrrole methylase" evidence="7">
    <location>
        <begin position="3"/>
        <end position="202"/>
    </location>
</feature>
<dbReference type="SUPFAM" id="SSF53790">
    <property type="entry name" value="Tetrapyrrole methylase"/>
    <property type="match status" value="1"/>
</dbReference>
<dbReference type="InterPro" id="IPR014776">
    <property type="entry name" value="4pyrrole_Mease_sub2"/>
</dbReference>
<keyword evidence="3 6" id="KW-0489">Methyltransferase</keyword>
<evidence type="ECO:0000256" key="4">
    <source>
        <dbReference type="ARBA" id="ARBA00022679"/>
    </source>
</evidence>
<comment type="catalytic activity">
    <reaction evidence="6">
        <text>cytidine(1402) in 16S rRNA + S-adenosyl-L-methionine = 2'-O-methylcytidine(1402) in 16S rRNA + S-adenosyl-L-homocysteine + H(+)</text>
        <dbReference type="Rhea" id="RHEA:42924"/>
        <dbReference type="Rhea" id="RHEA-COMP:10285"/>
        <dbReference type="Rhea" id="RHEA-COMP:10286"/>
        <dbReference type="ChEBI" id="CHEBI:15378"/>
        <dbReference type="ChEBI" id="CHEBI:57856"/>
        <dbReference type="ChEBI" id="CHEBI:59789"/>
        <dbReference type="ChEBI" id="CHEBI:74495"/>
        <dbReference type="ChEBI" id="CHEBI:82748"/>
        <dbReference type="EC" id="2.1.1.198"/>
    </reaction>
</comment>
<dbReference type="Pfam" id="PF00590">
    <property type="entry name" value="TP_methylase"/>
    <property type="match status" value="1"/>
</dbReference>
<dbReference type="PANTHER" id="PTHR46111">
    <property type="entry name" value="RIBOSOMAL RNA SMALL SUBUNIT METHYLTRANSFERASE I"/>
    <property type="match status" value="1"/>
</dbReference>
<dbReference type="Gene3D" id="3.40.1010.10">
    <property type="entry name" value="Cobalt-precorrin-4 Transmethylase, Domain 1"/>
    <property type="match status" value="1"/>
</dbReference>
<dbReference type="InterPro" id="IPR035996">
    <property type="entry name" value="4pyrrol_Methylase_sf"/>
</dbReference>
<keyword evidence="1 6" id="KW-0963">Cytoplasm</keyword>
<dbReference type="AlphaFoldDB" id="A0A1F6WP97"/>
<dbReference type="Proteomes" id="UP000179448">
    <property type="component" value="Unassembled WGS sequence"/>
</dbReference>
<evidence type="ECO:0000256" key="3">
    <source>
        <dbReference type="ARBA" id="ARBA00022603"/>
    </source>
</evidence>
<comment type="function">
    <text evidence="6">Catalyzes the 2'-O-methylation of the ribose of cytidine 1402 (C1402) in 16S rRNA.</text>
</comment>
<proteinExistence type="inferred from homology"/>
<dbReference type="EC" id="2.1.1.198" evidence="6"/>
<evidence type="ECO:0000259" key="7">
    <source>
        <dbReference type="Pfam" id="PF00590"/>
    </source>
</evidence>
<dbReference type="CDD" id="cd11648">
    <property type="entry name" value="RsmI"/>
    <property type="match status" value="1"/>
</dbReference>
<dbReference type="HAMAP" id="MF_01877">
    <property type="entry name" value="16SrRNA_methyltr_I"/>
    <property type="match status" value="1"/>
</dbReference>
<dbReference type="EMBL" id="MFUQ01000013">
    <property type="protein sequence ID" value="OGI83719.1"/>
    <property type="molecule type" value="Genomic_DNA"/>
</dbReference>
<dbReference type="InterPro" id="IPR014777">
    <property type="entry name" value="4pyrrole_Mease_sub1"/>
</dbReference>
<protein>
    <recommendedName>
        <fullName evidence="6">Ribosomal RNA small subunit methyltransferase I</fullName>
        <ecNumber evidence="6">2.1.1.198</ecNumber>
    </recommendedName>
    <alternativeName>
        <fullName evidence="6">16S rRNA 2'-O-ribose C1402 methyltransferase</fullName>
    </alternativeName>
    <alternativeName>
        <fullName evidence="6">rRNA (cytidine-2'-O-)-methyltransferase RsmI</fullName>
    </alternativeName>
</protein>
<gene>
    <name evidence="6" type="primary">rsmI</name>
    <name evidence="8" type="ORF">A2997_02020</name>
</gene>